<gene>
    <name evidence="1" type="ORF">AVEN_19387_1</name>
</gene>
<proteinExistence type="predicted"/>
<keyword evidence="2" id="KW-1185">Reference proteome</keyword>
<evidence type="ECO:0000313" key="1">
    <source>
        <dbReference type="EMBL" id="GBN00378.1"/>
    </source>
</evidence>
<protein>
    <submittedName>
        <fullName evidence="1">Uncharacterized protein</fullName>
    </submittedName>
</protein>
<comment type="caution">
    <text evidence="1">The sequence shown here is derived from an EMBL/GenBank/DDBJ whole genome shotgun (WGS) entry which is preliminary data.</text>
</comment>
<sequence>MYCHPSDRNEHSIMESIAKSNFGQVKFSRVNSVVPMRGFTNIVKLHEEEVPIDPYSIFRSISFNKVTESELKNYFSFELASYSSSLFDEQGIKRKSRKSVYYDLFNSVNTPSNC</sequence>
<dbReference type="Proteomes" id="UP000499080">
    <property type="component" value="Unassembled WGS sequence"/>
</dbReference>
<accession>A0A4Y2KDK2</accession>
<organism evidence="1 2">
    <name type="scientific">Araneus ventricosus</name>
    <name type="common">Orbweaver spider</name>
    <name type="synonym">Epeira ventricosa</name>
    <dbReference type="NCBI Taxonomy" id="182803"/>
    <lineage>
        <taxon>Eukaryota</taxon>
        <taxon>Metazoa</taxon>
        <taxon>Ecdysozoa</taxon>
        <taxon>Arthropoda</taxon>
        <taxon>Chelicerata</taxon>
        <taxon>Arachnida</taxon>
        <taxon>Araneae</taxon>
        <taxon>Araneomorphae</taxon>
        <taxon>Entelegynae</taxon>
        <taxon>Araneoidea</taxon>
        <taxon>Araneidae</taxon>
        <taxon>Araneus</taxon>
    </lineage>
</organism>
<dbReference type="EMBL" id="BGPR01004511">
    <property type="protein sequence ID" value="GBN00378.1"/>
    <property type="molecule type" value="Genomic_DNA"/>
</dbReference>
<name>A0A4Y2KDK2_ARAVE</name>
<evidence type="ECO:0000313" key="2">
    <source>
        <dbReference type="Proteomes" id="UP000499080"/>
    </source>
</evidence>
<dbReference type="AlphaFoldDB" id="A0A4Y2KDK2"/>
<reference evidence="1 2" key="1">
    <citation type="journal article" date="2019" name="Sci. Rep.">
        <title>Orb-weaving spider Araneus ventricosus genome elucidates the spidroin gene catalogue.</title>
        <authorList>
            <person name="Kono N."/>
            <person name="Nakamura H."/>
            <person name="Ohtoshi R."/>
            <person name="Moran D.A.P."/>
            <person name="Shinohara A."/>
            <person name="Yoshida Y."/>
            <person name="Fujiwara M."/>
            <person name="Mori M."/>
            <person name="Tomita M."/>
            <person name="Arakawa K."/>
        </authorList>
    </citation>
    <scope>NUCLEOTIDE SEQUENCE [LARGE SCALE GENOMIC DNA]</scope>
</reference>